<keyword evidence="1" id="KW-0812">Transmembrane</keyword>
<evidence type="ECO:0000313" key="3">
    <source>
        <dbReference type="Proteomes" id="UP000244867"/>
    </source>
</evidence>
<feature type="transmembrane region" description="Helical" evidence="1">
    <location>
        <begin position="73"/>
        <end position="96"/>
    </location>
</feature>
<keyword evidence="1" id="KW-1133">Transmembrane helix</keyword>
<dbReference type="RefSeq" id="WP_108344566.1">
    <property type="nucleotide sequence ID" value="NZ_PYXZ01000004.1"/>
</dbReference>
<evidence type="ECO:0000256" key="1">
    <source>
        <dbReference type="SAM" id="Phobius"/>
    </source>
</evidence>
<sequence length="276" mass="29927">MTAVSADASPTIDLSGTEQVPFGRLVSVELRKMRDTRAGFWLLAVTGGLLVLALGITLLVVALDDEVTVSANAFSQIMTIPVSLLVPVLAITSITSEWSQRTGLVSFTLEPHRMRVVWAKFVTVLVLAVATIALAIVLGAIGTLLASAITGNDPVWNLEADVFAWTLFQQMAYFTMAFAFGLVFLSSPASIAIYYVVSLLLPFMVYGTLYAFFDWAQDLIPWIDFGFAVGPYVGQGPDPSVEPSTTTLMQVIVTFVIWIVLPFAVGLRRVARAELK</sequence>
<organism evidence="2 3">
    <name type="scientific">Nocardioides currus</name>
    <dbReference type="NCBI Taxonomy" id="2133958"/>
    <lineage>
        <taxon>Bacteria</taxon>
        <taxon>Bacillati</taxon>
        <taxon>Actinomycetota</taxon>
        <taxon>Actinomycetes</taxon>
        <taxon>Propionibacteriales</taxon>
        <taxon>Nocardioidaceae</taxon>
        <taxon>Nocardioides</taxon>
    </lineage>
</organism>
<keyword evidence="3" id="KW-1185">Reference proteome</keyword>
<comment type="caution">
    <text evidence="2">The sequence shown here is derived from an EMBL/GenBank/DDBJ whole genome shotgun (WGS) entry which is preliminary data.</text>
</comment>
<accession>A0A2R7YX86</accession>
<evidence type="ECO:0000313" key="2">
    <source>
        <dbReference type="EMBL" id="PUA80998.1"/>
    </source>
</evidence>
<dbReference type="EMBL" id="PYXZ01000004">
    <property type="protein sequence ID" value="PUA80998.1"/>
    <property type="molecule type" value="Genomic_DNA"/>
</dbReference>
<dbReference type="Proteomes" id="UP000244867">
    <property type="component" value="Unassembled WGS sequence"/>
</dbReference>
<feature type="transmembrane region" description="Helical" evidence="1">
    <location>
        <begin position="117"/>
        <end position="150"/>
    </location>
</feature>
<feature type="transmembrane region" description="Helical" evidence="1">
    <location>
        <begin position="192"/>
        <end position="213"/>
    </location>
</feature>
<gene>
    <name evidence="2" type="ORF">C7S10_11480</name>
</gene>
<protein>
    <submittedName>
        <fullName evidence="2">ABC transporter permease</fullName>
    </submittedName>
</protein>
<feature type="transmembrane region" description="Helical" evidence="1">
    <location>
        <begin position="40"/>
        <end position="61"/>
    </location>
</feature>
<dbReference type="AlphaFoldDB" id="A0A2R7YX86"/>
<reference evidence="2 3" key="1">
    <citation type="submission" date="2018-03" db="EMBL/GenBank/DDBJ databases">
        <authorList>
            <person name="Keele B.F."/>
        </authorList>
    </citation>
    <scope>NUCLEOTIDE SEQUENCE [LARGE SCALE GENOMIC DNA]</scope>
    <source>
        <strain evidence="2 3">IB-3</strain>
    </source>
</reference>
<feature type="transmembrane region" description="Helical" evidence="1">
    <location>
        <begin position="162"/>
        <end position="185"/>
    </location>
</feature>
<feature type="transmembrane region" description="Helical" evidence="1">
    <location>
        <begin position="247"/>
        <end position="267"/>
    </location>
</feature>
<proteinExistence type="predicted"/>
<name>A0A2R7YX86_9ACTN</name>
<dbReference type="OrthoDB" id="3822725at2"/>
<keyword evidence="1" id="KW-0472">Membrane</keyword>